<evidence type="ECO:0000313" key="1">
    <source>
        <dbReference type="EMBL" id="CAD6193361.1"/>
    </source>
</evidence>
<dbReference type="Proteomes" id="UP000835052">
    <property type="component" value="Unassembled WGS sequence"/>
</dbReference>
<gene>
    <name evidence="1" type="ORF">CAUJ_LOCUS9280</name>
</gene>
<organism evidence="1 2">
    <name type="scientific">Caenorhabditis auriculariae</name>
    <dbReference type="NCBI Taxonomy" id="2777116"/>
    <lineage>
        <taxon>Eukaryota</taxon>
        <taxon>Metazoa</taxon>
        <taxon>Ecdysozoa</taxon>
        <taxon>Nematoda</taxon>
        <taxon>Chromadorea</taxon>
        <taxon>Rhabditida</taxon>
        <taxon>Rhabditina</taxon>
        <taxon>Rhabditomorpha</taxon>
        <taxon>Rhabditoidea</taxon>
        <taxon>Rhabditidae</taxon>
        <taxon>Peloderinae</taxon>
        <taxon>Caenorhabditis</taxon>
    </lineage>
</organism>
<keyword evidence="2" id="KW-1185">Reference proteome</keyword>
<comment type="caution">
    <text evidence="1">The sequence shown here is derived from an EMBL/GenBank/DDBJ whole genome shotgun (WGS) entry which is preliminary data.</text>
</comment>
<evidence type="ECO:0000313" key="2">
    <source>
        <dbReference type="Proteomes" id="UP000835052"/>
    </source>
</evidence>
<accession>A0A8S1HGA3</accession>
<protein>
    <submittedName>
        <fullName evidence="1">Uncharacterized protein</fullName>
    </submittedName>
</protein>
<sequence length="346" mass="37764">MPDSSSLCESADMKGKSAHKKNWTRSVSGVADYTGRSSIVRIRHESSSRRLQKPTVYSFAVRIADDLVVDKNRQVLISRKQPSWQTMLAAKRIQTFGRDVQGNVVPLFGVDPANVSRQSLLSNQDPIQPYLPQAPTRESGTTYRTSGGQNVVFIPAAQNLFASTGTQIVPAPAASYLVTATPAVKYVEVVAATRPPQIQYIYPSPQQPTVQAAPEYLPLKGVAPLPPQTLQAFTAPPPAPNMPVYTAPTAPPLPYSTFAPSAEELRQEEIHETAMNNDCSMGQCEAIPSEDKCNSLRLRNIIMNVPHTDEFCLASSGGVNCYVFSPVCSSGMELKKARKKIFVNRN</sequence>
<proteinExistence type="predicted"/>
<dbReference type="EMBL" id="CAJGYM010000035">
    <property type="protein sequence ID" value="CAD6193361.1"/>
    <property type="molecule type" value="Genomic_DNA"/>
</dbReference>
<reference evidence="1" key="1">
    <citation type="submission" date="2020-10" db="EMBL/GenBank/DDBJ databases">
        <authorList>
            <person name="Kikuchi T."/>
        </authorList>
    </citation>
    <scope>NUCLEOTIDE SEQUENCE</scope>
    <source>
        <strain evidence="1">NKZ352</strain>
    </source>
</reference>
<dbReference type="AlphaFoldDB" id="A0A8S1HGA3"/>
<dbReference type="OrthoDB" id="5775991at2759"/>
<name>A0A8S1HGA3_9PELO</name>